<dbReference type="RefSeq" id="WP_228817427.1">
    <property type="nucleotide sequence ID" value="NZ_JADLPS010000007.1"/>
</dbReference>
<organism evidence="1 2">
    <name type="scientific">Nocardia elegans</name>
    <dbReference type="NCBI Taxonomy" id="300029"/>
    <lineage>
        <taxon>Bacteria</taxon>
        <taxon>Bacillati</taxon>
        <taxon>Actinomycetota</taxon>
        <taxon>Actinomycetes</taxon>
        <taxon>Mycobacteriales</taxon>
        <taxon>Nocardiaceae</taxon>
        <taxon>Nocardia</taxon>
    </lineage>
</organism>
<evidence type="ECO:0000313" key="1">
    <source>
        <dbReference type="EMBL" id="MFF4025721.1"/>
    </source>
</evidence>
<name>A0ABW6THV3_9NOCA</name>
<protein>
    <submittedName>
        <fullName evidence="1">Uncharacterized protein</fullName>
    </submittedName>
</protein>
<proteinExistence type="predicted"/>
<dbReference type="Proteomes" id="UP001602089">
    <property type="component" value="Unassembled WGS sequence"/>
</dbReference>
<comment type="caution">
    <text evidence="1">The sequence shown here is derived from an EMBL/GenBank/DDBJ whole genome shotgun (WGS) entry which is preliminary data.</text>
</comment>
<evidence type="ECO:0000313" key="2">
    <source>
        <dbReference type="Proteomes" id="UP001602089"/>
    </source>
</evidence>
<reference evidence="1 2" key="1">
    <citation type="submission" date="2024-10" db="EMBL/GenBank/DDBJ databases">
        <title>The Natural Products Discovery Center: Release of the First 8490 Sequenced Strains for Exploring Actinobacteria Biosynthetic Diversity.</title>
        <authorList>
            <person name="Kalkreuter E."/>
            <person name="Kautsar S.A."/>
            <person name="Yang D."/>
            <person name="Bader C.D."/>
            <person name="Teijaro C.N."/>
            <person name="Fluegel L."/>
            <person name="Davis C.M."/>
            <person name="Simpson J.R."/>
            <person name="Lauterbach L."/>
            <person name="Steele A.D."/>
            <person name="Gui C."/>
            <person name="Meng S."/>
            <person name="Li G."/>
            <person name="Viehrig K."/>
            <person name="Ye F."/>
            <person name="Su P."/>
            <person name="Kiefer A.F."/>
            <person name="Nichols A."/>
            <person name="Cepeda A.J."/>
            <person name="Yan W."/>
            <person name="Fan B."/>
            <person name="Jiang Y."/>
            <person name="Adhikari A."/>
            <person name="Zheng C.-J."/>
            <person name="Schuster L."/>
            <person name="Cowan T.M."/>
            <person name="Smanski M.J."/>
            <person name="Chevrette M.G."/>
            <person name="De Carvalho L.P.S."/>
            <person name="Shen B."/>
        </authorList>
    </citation>
    <scope>NUCLEOTIDE SEQUENCE [LARGE SCALE GENOMIC DNA]</scope>
    <source>
        <strain evidence="1 2">NPDC001867</strain>
    </source>
</reference>
<dbReference type="EMBL" id="JBIATK010000008">
    <property type="protein sequence ID" value="MFF4025721.1"/>
    <property type="molecule type" value="Genomic_DNA"/>
</dbReference>
<keyword evidence="2" id="KW-1185">Reference proteome</keyword>
<sequence>MRACAEAWSGDLDILINHAGVMDIPATRTRDGPGGPGGLRGYPAVGRQGKAGLDEELAGRLWNANAELLAAVDR</sequence>
<accession>A0ABW6THV3</accession>
<gene>
    <name evidence="1" type="ORF">ACFYY5_23025</name>
</gene>